<dbReference type="EMBL" id="UYYB01017479">
    <property type="protein sequence ID" value="VDM70767.1"/>
    <property type="molecule type" value="Genomic_DNA"/>
</dbReference>
<dbReference type="GO" id="GO:0005739">
    <property type="term" value="C:mitochondrion"/>
    <property type="evidence" value="ECO:0007669"/>
    <property type="project" value="TreeGrafter"/>
</dbReference>
<keyword evidence="6" id="KW-1185">Reference proteome</keyword>
<dbReference type="InterPro" id="IPR000542">
    <property type="entry name" value="Carn_acyl_trans"/>
</dbReference>
<dbReference type="GO" id="GO:0004095">
    <property type="term" value="F:carnitine O-palmitoyltransferase activity"/>
    <property type="evidence" value="ECO:0007669"/>
    <property type="project" value="TreeGrafter"/>
</dbReference>
<proteinExistence type="predicted"/>
<evidence type="ECO:0000313" key="6">
    <source>
        <dbReference type="Proteomes" id="UP000270094"/>
    </source>
</evidence>
<dbReference type="InterPro" id="IPR042231">
    <property type="entry name" value="Cho/carn_acyl_trans_2"/>
</dbReference>
<dbReference type="InterPro" id="IPR042572">
    <property type="entry name" value="Carn_acyl_trans_N"/>
</dbReference>
<dbReference type="InterPro" id="IPR039551">
    <property type="entry name" value="Cho/carn_acyl_trans"/>
</dbReference>
<dbReference type="GO" id="GO:0009437">
    <property type="term" value="P:carnitine metabolic process"/>
    <property type="evidence" value="ECO:0007669"/>
    <property type="project" value="TreeGrafter"/>
</dbReference>
<evidence type="ECO:0000256" key="1">
    <source>
        <dbReference type="ARBA" id="ARBA00005005"/>
    </source>
</evidence>
<dbReference type="PANTHER" id="PTHR22589">
    <property type="entry name" value="CARNITINE O-ACYLTRANSFERASE"/>
    <property type="match status" value="1"/>
</dbReference>
<dbReference type="AlphaFoldDB" id="A0A3P7J308"/>
<organism evidence="5 6">
    <name type="scientific">Strongylus vulgaris</name>
    <name type="common">Blood worm</name>
    <dbReference type="NCBI Taxonomy" id="40348"/>
    <lineage>
        <taxon>Eukaryota</taxon>
        <taxon>Metazoa</taxon>
        <taxon>Ecdysozoa</taxon>
        <taxon>Nematoda</taxon>
        <taxon>Chromadorea</taxon>
        <taxon>Rhabditida</taxon>
        <taxon>Rhabditina</taxon>
        <taxon>Rhabditomorpha</taxon>
        <taxon>Strongyloidea</taxon>
        <taxon>Strongylidae</taxon>
        <taxon>Strongylus</taxon>
    </lineage>
</organism>
<protein>
    <recommendedName>
        <fullName evidence="4">Choline/carnitine acyltransferase domain-containing protein</fullName>
    </recommendedName>
</protein>
<sequence length="240" mass="27926">MNVQICRKLLSISPPLLKSCDRLLPSPSVPNLEETVDKYLKSLKNILRRDEYELLEEQARSFLRNEGKRLQKYAWIMSMMSDNYITPFWEKYAYHYSREPLLINSSVAHTDLMEVPENRRATRAYMAARVTYFESMSQLAIDRQDISPLGSGLLCARHYDRLYSICRVPGEEVDHFEYYGLSKHVVAILNGCFYKVMLCDEKNRIYSIDQLAKIYAELLSRNDNVQGPSSMVAALTTDRR</sequence>
<dbReference type="PANTHER" id="PTHR22589:SF99">
    <property type="entry name" value="CHOLINE_CARNITINE ACYLTRANSFERASE DOMAIN-CONTAINING PROTEIN"/>
    <property type="match status" value="1"/>
</dbReference>
<gene>
    <name evidence="5" type="ORF">SVUK_LOCUS5765</name>
</gene>
<evidence type="ECO:0000313" key="5">
    <source>
        <dbReference type="EMBL" id="VDM70767.1"/>
    </source>
</evidence>
<dbReference type="SUPFAM" id="SSF52777">
    <property type="entry name" value="CoA-dependent acyltransferases"/>
    <property type="match status" value="1"/>
</dbReference>
<name>A0A3P7J308_STRVU</name>
<reference evidence="5 6" key="1">
    <citation type="submission" date="2018-11" db="EMBL/GenBank/DDBJ databases">
        <authorList>
            <consortium name="Pathogen Informatics"/>
        </authorList>
    </citation>
    <scope>NUCLEOTIDE SEQUENCE [LARGE SCALE GENOMIC DNA]</scope>
</reference>
<dbReference type="Gene3D" id="1.10.275.20">
    <property type="entry name" value="Choline/Carnitine o-acyltransferase"/>
    <property type="match status" value="1"/>
</dbReference>
<dbReference type="Gene3D" id="3.30.559.70">
    <property type="entry name" value="Choline/Carnitine o-acyltransferase, domain 2"/>
    <property type="match status" value="1"/>
</dbReference>
<comment type="pathway">
    <text evidence="1">Lipid metabolism; fatty acid beta-oxidation.</text>
</comment>
<dbReference type="Proteomes" id="UP000270094">
    <property type="component" value="Unassembled WGS sequence"/>
</dbReference>
<evidence type="ECO:0000256" key="2">
    <source>
        <dbReference type="ARBA" id="ARBA00023315"/>
    </source>
</evidence>
<evidence type="ECO:0000256" key="3">
    <source>
        <dbReference type="ARBA" id="ARBA00048999"/>
    </source>
</evidence>
<dbReference type="Pfam" id="PF00755">
    <property type="entry name" value="Carn_acyltransf"/>
    <property type="match status" value="1"/>
</dbReference>
<evidence type="ECO:0000259" key="4">
    <source>
        <dbReference type="Pfam" id="PF00755"/>
    </source>
</evidence>
<comment type="catalytic activity">
    <reaction evidence="3">
        <text>4,8-dimethylnonanoyl-CoA + (R)-carnitine = O-4,8-dimethylnonanoyl-(R)-carnitine + CoA</text>
        <dbReference type="Rhea" id="RHEA:44860"/>
        <dbReference type="ChEBI" id="CHEBI:16347"/>
        <dbReference type="ChEBI" id="CHEBI:57287"/>
        <dbReference type="ChEBI" id="CHEBI:77061"/>
        <dbReference type="ChEBI" id="CHEBI:84654"/>
    </reaction>
</comment>
<keyword evidence="2" id="KW-0808">Transferase</keyword>
<dbReference type="OrthoDB" id="5836933at2759"/>
<dbReference type="UniPathway" id="UPA00659"/>
<keyword evidence="2" id="KW-0012">Acyltransferase</keyword>
<dbReference type="GO" id="GO:0006635">
    <property type="term" value="P:fatty acid beta-oxidation"/>
    <property type="evidence" value="ECO:0007669"/>
    <property type="project" value="UniProtKB-UniPathway"/>
</dbReference>
<feature type="domain" description="Choline/carnitine acyltransferase" evidence="4">
    <location>
        <begin position="29"/>
        <end position="240"/>
    </location>
</feature>
<accession>A0A3P7J308</accession>